<dbReference type="AlphaFoldDB" id="A0A9P7W614"/>
<gene>
    <name evidence="2" type="ORF">BT62DRAFT_926108</name>
</gene>
<comment type="caution">
    <text evidence="2">The sequence shown here is derived from an EMBL/GenBank/DDBJ whole genome shotgun (WGS) entry which is preliminary data.</text>
</comment>
<evidence type="ECO:0000313" key="3">
    <source>
        <dbReference type="Proteomes" id="UP000812287"/>
    </source>
</evidence>
<sequence>MQTTQLRNVTTADAPFNDPTDCVDLVIRTVDNVDFFVLSTLLSLRSPSSFFRNVLQDNHHTEERDGFPILEVREDSHTFRSILLLCYPCVSPEINNIEQLVVVGKALDKYCMDNACEQFVKAVIASPLIREKGLLVFVHAVLNGWKELGEAAAKSTLAIPLAQHPDFEDLKLLDALQYIRLQDYHRRCRKATQAVMSGETDIRMPFLRGNISDILFLRPRTGYQHTCAFCGTPLQQKIDGGSGLGYIAHYWVADYAAALKVWALGSPRLETAPDEGIIAHAVAKSVSQCPNANEEWMKIALSQIRKFGKRLIEEINRQISQVPLNIDWKK</sequence>
<name>A0A9P7W614_9AGAR</name>
<protein>
    <recommendedName>
        <fullName evidence="1">BTB domain-containing protein</fullName>
    </recommendedName>
</protein>
<keyword evidence="3" id="KW-1185">Reference proteome</keyword>
<accession>A0A9P7W614</accession>
<dbReference type="Proteomes" id="UP000812287">
    <property type="component" value="Unassembled WGS sequence"/>
</dbReference>
<dbReference type="OrthoDB" id="2914220at2759"/>
<organism evidence="2 3">
    <name type="scientific">Guyanagaster necrorhizus</name>
    <dbReference type="NCBI Taxonomy" id="856835"/>
    <lineage>
        <taxon>Eukaryota</taxon>
        <taxon>Fungi</taxon>
        <taxon>Dikarya</taxon>
        <taxon>Basidiomycota</taxon>
        <taxon>Agaricomycotina</taxon>
        <taxon>Agaricomycetes</taxon>
        <taxon>Agaricomycetidae</taxon>
        <taxon>Agaricales</taxon>
        <taxon>Marasmiineae</taxon>
        <taxon>Physalacriaceae</taxon>
        <taxon>Guyanagaster</taxon>
    </lineage>
</organism>
<dbReference type="InterPro" id="IPR000210">
    <property type="entry name" value="BTB/POZ_dom"/>
</dbReference>
<evidence type="ECO:0000259" key="1">
    <source>
        <dbReference type="Pfam" id="PF00651"/>
    </source>
</evidence>
<dbReference type="InterPro" id="IPR011333">
    <property type="entry name" value="SKP1/BTB/POZ_sf"/>
</dbReference>
<feature type="domain" description="BTB" evidence="1">
    <location>
        <begin position="18"/>
        <end position="121"/>
    </location>
</feature>
<proteinExistence type="predicted"/>
<dbReference type="Pfam" id="PF00651">
    <property type="entry name" value="BTB"/>
    <property type="match status" value="1"/>
</dbReference>
<dbReference type="EMBL" id="MU250524">
    <property type="protein sequence ID" value="KAG7451916.1"/>
    <property type="molecule type" value="Genomic_DNA"/>
</dbReference>
<reference evidence="2" key="1">
    <citation type="submission" date="2020-11" db="EMBL/GenBank/DDBJ databases">
        <title>Adaptations for nitrogen fixation in a non-lichenized fungal sporocarp promotes dispersal by wood-feeding termites.</title>
        <authorList>
            <consortium name="DOE Joint Genome Institute"/>
            <person name="Koch R.A."/>
            <person name="Yoon G."/>
            <person name="Arayal U."/>
            <person name="Lail K."/>
            <person name="Amirebrahimi M."/>
            <person name="Labutti K."/>
            <person name="Lipzen A."/>
            <person name="Riley R."/>
            <person name="Barry K."/>
            <person name="Henrissat B."/>
            <person name="Grigoriev I.V."/>
            <person name="Herr J.R."/>
            <person name="Aime M.C."/>
        </authorList>
    </citation>
    <scope>NUCLEOTIDE SEQUENCE</scope>
    <source>
        <strain evidence="2">MCA 3950</strain>
    </source>
</reference>
<dbReference type="GeneID" id="66107242"/>
<evidence type="ECO:0000313" key="2">
    <source>
        <dbReference type="EMBL" id="KAG7451916.1"/>
    </source>
</evidence>
<dbReference type="RefSeq" id="XP_043045416.1">
    <property type="nucleotide sequence ID" value="XM_043184945.1"/>
</dbReference>
<dbReference type="Gene3D" id="3.30.710.10">
    <property type="entry name" value="Potassium Channel Kv1.1, Chain A"/>
    <property type="match status" value="1"/>
</dbReference>